<proteinExistence type="predicted"/>
<dbReference type="RefSeq" id="WP_007311747.1">
    <property type="nucleotide sequence ID" value="NZ_AESD01000555.1"/>
</dbReference>
<gene>
    <name evidence="1" type="ORF">CWATWH0003_3758t1</name>
</gene>
<comment type="caution">
    <text evidence="1">The sequence shown here is derived from an EMBL/GenBank/DDBJ whole genome shotgun (WGS) entry which is preliminary data.</text>
</comment>
<dbReference type="Pfam" id="PF13365">
    <property type="entry name" value="Trypsin_2"/>
    <property type="match status" value="1"/>
</dbReference>
<dbReference type="EMBL" id="AESD01000555">
    <property type="protein sequence ID" value="EHJ11509.1"/>
    <property type="molecule type" value="Genomic_DNA"/>
</dbReference>
<dbReference type="PANTHER" id="PTHR22939">
    <property type="entry name" value="SERINE PROTEASE FAMILY S1C HTRA-RELATED"/>
    <property type="match status" value="1"/>
</dbReference>
<accession>G5J8H9</accession>
<organism evidence="1 2">
    <name type="scientific">Crocosphaera watsonii WH 0003</name>
    <dbReference type="NCBI Taxonomy" id="423471"/>
    <lineage>
        <taxon>Bacteria</taxon>
        <taxon>Bacillati</taxon>
        <taxon>Cyanobacteriota</taxon>
        <taxon>Cyanophyceae</taxon>
        <taxon>Oscillatoriophycideae</taxon>
        <taxon>Chroococcales</taxon>
        <taxon>Aphanothecaceae</taxon>
        <taxon>Crocosphaera</taxon>
    </lineage>
</organism>
<evidence type="ECO:0008006" key="3">
    <source>
        <dbReference type="Google" id="ProtNLM"/>
    </source>
</evidence>
<dbReference type="GeneID" id="88767262"/>
<dbReference type="SUPFAM" id="SSF50494">
    <property type="entry name" value="Trypsin-like serine proteases"/>
    <property type="match status" value="1"/>
</dbReference>
<dbReference type="AlphaFoldDB" id="G5J8H9"/>
<dbReference type="Gene3D" id="2.40.10.10">
    <property type="entry name" value="Trypsin-like serine proteases"/>
    <property type="match status" value="2"/>
</dbReference>
<dbReference type="Proteomes" id="UP000003477">
    <property type="component" value="Unassembled WGS sequence"/>
</dbReference>
<protein>
    <recommendedName>
        <fullName evidence="3">Serine protease</fullName>
    </recommendedName>
</protein>
<dbReference type="PANTHER" id="PTHR22939:SF129">
    <property type="entry name" value="SERINE PROTEASE HTRA2, MITOCHONDRIAL"/>
    <property type="match status" value="1"/>
</dbReference>
<sequence>MNRFLLPTILLGTIAPVTLIQTVAISLSPTEINQKAKEFIVKINGSDAAPKGNGSGSIIERDGNIYQVLTNWHVVSESKNLNDYTIQTSDGNEHYLTKIQQLNGADLAIIYFRSDNNYPVATLGDSSKLGEGQTIHYGGYPNKNPRIYRFFRDQSISGLLSSSQAENGYEIIFTGEAFPGMSGSPLLDENGHIIGIYGQSQQEHSGGLSLYGI</sequence>
<name>G5J8H9_CROWT</name>
<dbReference type="InterPro" id="IPR009003">
    <property type="entry name" value="Peptidase_S1_PA"/>
</dbReference>
<feature type="non-terminal residue" evidence="1">
    <location>
        <position position="213"/>
    </location>
</feature>
<reference evidence="1 2" key="1">
    <citation type="journal article" date="2011" name="Front. Microbiol.">
        <title>Two Strains of Crocosphaera watsonii with Highly Conserved Genomes are Distinguished by Strain-Specific Features.</title>
        <authorList>
            <person name="Bench S.R."/>
            <person name="Ilikchyan I.N."/>
            <person name="Tripp H.J."/>
            <person name="Zehr J.P."/>
        </authorList>
    </citation>
    <scope>NUCLEOTIDE SEQUENCE [LARGE SCALE GENOMIC DNA]</scope>
    <source>
        <strain evidence="1 2">WH 0003</strain>
    </source>
</reference>
<evidence type="ECO:0000313" key="2">
    <source>
        <dbReference type="Proteomes" id="UP000003477"/>
    </source>
</evidence>
<evidence type="ECO:0000313" key="1">
    <source>
        <dbReference type="EMBL" id="EHJ11509.1"/>
    </source>
</evidence>
<dbReference type="InterPro" id="IPR043504">
    <property type="entry name" value="Peptidase_S1_PA_chymotrypsin"/>
</dbReference>